<accession>A0A7J9LIC2</accession>
<comment type="caution">
    <text evidence="1">The sequence shown here is derived from an EMBL/GenBank/DDBJ whole genome shotgun (WGS) entry which is preliminary data.</text>
</comment>
<dbReference type="Proteomes" id="UP000593576">
    <property type="component" value="Unassembled WGS sequence"/>
</dbReference>
<reference evidence="1 2" key="1">
    <citation type="journal article" date="2019" name="Genome Biol. Evol.">
        <title>Insights into the evolution of the New World diploid cottons (Gossypium, subgenus Houzingenia) based on genome sequencing.</title>
        <authorList>
            <person name="Grover C.E."/>
            <person name="Arick M.A. 2nd"/>
            <person name="Thrash A."/>
            <person name="Conover J.L."/>
            <person name="Sanders W.S."/>
            <person name="Peterson D.G."/>
            <person name="Frelichowski J.E."/>
            <person name="Scheffler J.A."/>
            <person name="Scheffler B.E."/>
            <person name="Wendel J.F."/>
        </authorList>
    </citation>
    <scope>NUCLEOTIDE SEQUENCE [LARGE SCALE GENOMIC DNA]</scope>
    <source>
        <strain evidence="1">1</strain>
        <tissue evidence="1">Leaf</tissue>
    </source>
</reference>
<dbReference type="AlphaFoldDB" id="A0A7J9LIC2"/>
<keyword evidence="2" id="KW-1185">Reference proteome</keyword>
<dbReference type="EMBL" id="JABFAF010000006">
    <property type="protein sequence ID" value="MBA0858562.1"/>
    <property type="molecule type" value="Genomic_DNA"/>
</dbReference>
<proteinExistence type="predicted"/>
<name>A0A7J9LIC2_GOSSC</name>
<gene>
    <name evidence="1" type="ORF">Goshw_028077</name>
</gene>
<evidence type="ECO:0000313" key="2">
    <source>
        <dbReference type="Proteomes" id="UP000593576"/>
    </source>
</evidence>
<protein>
    <submittedName>
        <fullName evidence="1">Uncharacterized protein</fullName>
    </submittedName>
</protein>
<evidence type="ECO:0000313" key="1">
    <source>
        <dbReference type="EMBL" id="MBA0858562.1"/>
    </source>
</evidence>
<organism evidence="1 2">
    <name type="scientific">Gossypium schwendimanii</name>
    <name type="common">Cotton</name>
    <dbReference type="NCBI Taxonomy" id="34291"/>
    <lineage>
        <taxon>Eukaryota</taxon>
        <taxon>Viridiplantae</taxon>
        <taxon>Streptophyta</taxon>
        <taxon>Embryophyta</taxon>
        <taxon>Tracheophyta</taxon>
        <taxon>Spermatophyta</taxon>
        <taxon>Magnoliopsida</taxon>
        <taxon>eudicotyledons</taxon>
        <taxon>Gunneridae</taxon>
        <taxon>Pentapetalae</taxon>
        <taxon>rosids</taxon>
        <taxon>malvids</taxon>
        <taxon>Malvales</taxon>
        <taxon>Malvaceae</taxon>
        <taxon>Malvoideae</taxon>
        <taxon>Gossypium</taxon>
    </lineage>
</organism>
<sequence length="45" mass="4972">MLVLPPLPSPVPLGLMQIICPVSFRSFEAPFLHLFLLSKSLLVPL</sequence>